<sequence>MEQQIKTTKSKGGRPPKAIKKDQYLAIKCSQYERRVIEAKAKKVNATVSEYLRKMGLTGKIDIKEITLPEDFLAFTAMLNHMAANLNQIAKKRNGIDELSSYERADLKVIAARFREIASQIKSSLA</sequence>
<protein>
    <submittedName>
        <fullName evidence="1">Plasmid mobilization relaxosome protein MobC</fullName>
    </submittedName>
</protein>
<dbReference type="RefSeq" id="WP_116845832.1">
    <property type="nucleotide sequence ID" value="NZ_QTJU01000001.1"/>
</dbReference>
<keyword evidence="2" id="KW-1185">Reference proteome</keyword>
<dbReference type="Proteomes" id="UP000261284">
    <property type="component" value="Unassembled WGS sequence"/>
</dbReference>
<evidence type="ECO:0000313" key="1">
    <source>
        <dbReference type="EMBL" id="RFM30076.1"/>
    </source>
</evidence>
<evidence type="ECO:0000313" key="2">
    <source>
        <dbReference type="Proteomes" id="UP000261284"/>
    </source>
</evidence>
<accession>A0A3E1NQ72</accession>
<dbReference type="InterPro" id="IPR053842">
    <property type="entry name" value="NikA-like"/>
</dbReference>
<gene>
    <name evidence="1" type="ORF">DXN05_03635</name>
</gene>
<dbReference type="AlphaFoldDB" id="A0A3E1NQ72"/>
<comment type="caution">
    <text evidence="1">The sequence shown here is derived from an EMBL/GenBank/DDBJ whole genome shotgun (WGS) entry which is preliminary data.</text>
</comment>
<reference evidence="1 2" key="1">
    <citation type="submission" date="2018-08" db="EMBL/GenBank/DDBJ databases">
        <title>Chitinophagaceae sp. K23C18032701, a novel bacterium isolated from forest soil.</title>
        <authorList>
            <person name="Wang C."/>
        </authorList>
    </citation>
    <scope>NUCLEOTIDE SEQUENCE [LARGE SCALE GENOMIC DNA]</scope>
    <source>
        <strain evidence="1 2">K23C18032701</strain>
    </source>
</reference>
<organism evidence="1 2">
    <name type="scientific">Deminuibacter soli</name>
    <dbReference type="NCBI Taxonomy" id="2291815"/>
    <lineage>
        <taxon>Bacteria</taxon>
        <taxon>Pseudomonadati</taxon>
        <taxon>Bacteroidota</taxon>
        <taxon>Chitinophagia</taxon>
        <taxon>Chitinophagales</taxon>
        <taxon>Chitinophagaceae</taxon>
        <taxon>Deminuibacter</taxon>
    </lineage>
</organism>
<dbReference type="Pfam" id="PF21983">
    <property type="entry name" value="NikA-like"/>
    <property type="match status" value="1"/>
</dbReference>
<dbReference type="OrthoDB" id="3268254at2"/>
<name>A0A3E1NQ72_9BACT</name>
<proteinExistence type="predicted"/>
<dbReference type="EMBL" id="QTJU01000001">
    <property type="protein sequence ID" value="RFM30076.1"/>
    <property type="molecule type" value="Genomic_DNA"/>
</dbReference>